<organism evidence="5 6">
    <name type="scientific">Henosepilachna vigintioctopunctata</name>
    <dbReference type="NCBI Taxonomy" id="420089"/>
    <lineage>
        <taxon>Eukaryota</taxon>
        <taxon>Metazoa</taxon>
        <taxon>Ecdysozoa</taxon>
        <taxon>Arthropoda</taxon>
        <taxon>Hexapoda</taxon>
        <taxon>Insecta</taxon>
        <taxon>Pterygota</taxon>
        <taxon>Neoptera</taxon>
        <taxon>Endopterygota</taxon>
        <taxon>Coleoptera</taxon>
        <taxon>Polyphaga</taxon>
        <taxon>Cucujiformia</taxon>
        <taxon>Coccinelloidea</taxon>
        <taxon>Coccinellidae</taxon>
        <taxon>Epilachninae</taxon>
        <taxon>Epilachnini</taxon>
        <taxon>Henosepilachna</taxon>
    </lineage>
</organism>
<evidence type="ECO:0000313" key="6">
    <source>
        <dbReference type="Proteomes" id="UP001431783"/>
    </source>
</evidence>
<name>A0AAW1UZA6_9CUCU</name>
<evidence type="ECO:0000256" key="1">
    <source>
        <dbReference type="ARBA" id="ARBA00001974"/>
    </source>
</evidence>
<feature type="domain" description="FAD/NAD(P)-binding" evidence="4">
    <location>
        <begin position="5"/>
        <end position="193"/>
    </location>
</feature>
<keyword evidence="3" id="KW-0274">FAD</keyword>
<dbReference type="Gene3D" id="3.50.50.60">
    <property type="entry name" value="FAD/NAD(P)-binding domain"/>
    <property type="match status" value="4"/>
</dbReference>
<dbReference type="PANTHER" id="PTHR43429:SF2">
    <property type="entry name" value="PYRIDINE NUCLEOTIDE-DISULFIDE OXIDOREDUCTASE DOMAIN-CONTAINING PROTEIN 1"/>
    <property type="match status" value="1"/>
</dbReference>
<evidence type="ECO:0000259" key="4">
    <source>
        <dbReference type="Pfam" id="PF07992"/>
    </source>
</evidence>
<keyword evidence="6" id="KW-1185">Reference proteome</keyword>
<evidence type="ECO:0000256" key="2">
    <source>
        <dbReference type="ARBA" id="ARBA00022630"/>
    </source>
</evidence>
<dbReference type="PRINTS" id="PR00368">
    <property type="entry name" value="FADPNR"/>
</dbReference>
<dbReference type="Pfam" id="PF07992">
    <property type="entry name" value="Pyr_redox_2"/>
    <property type="match status" value="2"/>
</dbReference>
<proteinExistence type="predicted"/>
<dbReference type="GO" id="GO:0016491">
    <property type="term" value="F:oxidoreductase activity"/>
    <property type="evidence" value="ECO:0007669"/>
    <property type="project" value="InterPro"/>
</dbReference>
<dbReference type="InterPro" id="IPR023753">
    <property type="entry name" value="FAD/NAD-binding_dom"/>
</dbReference>
<comment type="cofactor">
    <cofactor evidence="1">
        <name>FAD</name>
        <dbReference type="ChEBI" id="CHEBI:57692"/>
    </cofactor>
</comment>
<comment type="caution">
    <text evidence="5">The sequence shown here is derived from an EMBL/GenBank/DDBJ whole genome shotgun (WGS) entry which is preliminary data.</text>
</comment>
<keyword evidence="2" id="KW-0285">Flavoprotein</keyword>
<accession>A0AAW1UZA6</accession>
<sequence length="352" mass="39077">MEANFVVIGGGIAGVSCAETLSILDSKCSVILISESALIKTAVNILAVTKTLTSFEVKEDAFENLCSKFPNIRIIHDILLKVNSEVHTIETKSHLIIKYDYLCICTGAFPKLIPQATIYPEIIGIRDTDSVEILIEKLSKTRKIAIVGNGGIATELIYQIKNMEIHWIIKDKHISSTFVDPGAAEFFESALSRDKKDDNVHVSKRMRYSEYSMPKSGAALGPDWYRNLCITGIKTGGKEVVVHYETEVQCVNKNIDMECLEIMLTSGKKINCDAIISATGVKANLGFTHNLELTEEGFIKVDEFMKTSLKDVYAAGDVCSADWEPAKHWFQMKLWTQARQMGCYAAKCMLGV</sequence>
<gene>
    <name evidence="5" type="ORF">WA026_000687</name>
</gene>
<protein>
    <recommendedName>
        <fullName evidence="4">FAD/NAD(P)-binding domain-containing protein</fullName>
    </recommendedName>
</protein>
<feature type="domain" description="FAD/NAD(P)-binding" evidence="4">
    <location>
        <begin position="239"/>
        <end position="342"/>
    </location>
</feature>
<dbReference type="Proteomes" id="UP001431783">
    <property type="component" value="Unassembled WGS sequence"/>
</dbReference>
<evidence type="ECO:0000256" key="3">
    <source>
        <dbReference type="ARBA" id="ARBA00022827"/>
    </source>
</evidence>
<evidence type="ECO:0000313" key="5">
    <source>
        <dbReference type="EMBL" id="KAK9888439.1"/>
    </source>
</evidence>
<dbReference type="PANTHER" id="PTHR43429">
    <property type="entry name" value="PYRIDINE NUCLEOTIDE-DISULFIDE OXIDOREDUCTASE DOMAIN-CONTAINING"/>
    <property type="match status" value="1"/>
</dbReference>
<dbReference type="EMBL" id="JARQZJ010000121">
    <property type="protein sequence ID" value="KAK9888439.1"/>
    <property type="molecule type" value="Genomic_DNA"/>
</dbReference>
<dbReference type="AlphaFoldDB" id="A0AAW1UZA6"/>
<reference evidence="5 6" key="1">
    <citation type="submission" date="2023-03" db="EMBL/GenBank/DDBJ databases">
        <title>Genome insight into feeding habits of ladybird beetles.</title>
        <authorList>
            <person name="Li H.-S."/>
            <person name="Huang Y.-H."/>
            <person name="Pang H."/>
        </authorList>
    </citation>
    <scope>NUCLEOTIDE SEQUENCE [LARGE SCALE GENOMIC DNA]</scope>
    <source>
        <strain evidence="5">SYSU_2023b</strain>
        <tissue evidence="5">Whole body</tissue>
    </source>
</reference>
<dbReference type="InterPro" id="IPR050260">
    <property type="entry name" value="FAD-bd_OxRdtase"/>
</dbReference>
<dbReference type="InterPro" id="IPR036188">
    <property type="entry name" value="FAD/NAD-bd_sf"/>
</dbReference>
<dbReference type="SUPFAM" id="SSF51905">
    <property type="entry name" value="FAD/NAD(P)-binding domain"/>
    <property type="match status" value="2"/>
</dbReference>